<evidence type="ECO:0000313" key="2">
    <source>
        <dbReference type="Proteomes" id="UP000267096"/>
    </source>
</evidence>
<dbReference type="OrthoDB" id="4473401at2759"/>
<gene>
    <name evidence="1" type="ORF">ASIM_LOCUS416</name>
</gene>
<protein>
    <submittedName>
        <fullName evidence="1">Uncharacterized protein</fullName>
    </submittedName>
</protein>
<accession>A0A3P6N767</accession>
<proteinExistence type="predicted"/>
<dbReference type="EMBL" id="UYRR01000248">
    <property type="protein sequence ID" value="VDK17686.1"/>
    <property type="molecule type" value="Genomic_DNA"/>
</dbReference>
<keyword evidence="2" id="KW-1185">Reference proteome</keyword>
<dbReference type="InterPro" id="IPR028150">
    <property type="entry name" value="Lustrin_cystein"/>
</dbReference>
<dbReference type="Proteomes" id="UP000267096">
    <property type="component" value="Unassembled WGS sequence"/>
</dbReference>
<evidence type="ECO:0000313" key="1">
    <source>
        <dbReference type="EMBL" id="VDK17686.1"/>
    </source>
</evidence>
<dbReference type="AlphaFoldDB" id="A0A3P6N767"/>
<dbReference type="Pfam" id="PF14625">
    <property type="entry name" value="Lustrin_cystein"/>
    <property type="match status" value="1"/>
</dbReference>
<organism evidence="1 2">
    <name type="scientific">Anisakis simplex</name>
    <name type="common">Herring worm</name>
    <dbReference type="NCBI Taxonomy" id="6269"/>
    <lineage>
        <taxon>Eukaryota</taxon>
        <taxon>Metazoa</taxon>
        <taxon>Ecdysozoa</taxon>
        <taxon>Nematoda</taxon>
        <taxon>Chromadorea</taxon>
        <taxon>Rhabditida</taxon>
        <taxon>Spirurina</taxon>
        <taxon>Ascaridomorpha</taxon>
        <taxon>Ascaridoidea</taxon>
        <taxon>Anisakidae</taxon>
        <taxon>Anisakis</taxon>
        <taxon>Anisakis simplex complex</taxon>
    </lineage>
</organism>
<name>A0A3P6N767_ANISI</name>
<reference evidence="1 2" key="1">
    <citation type="submission" date="2018-11" db="EMBL/GenBank/DDBJ databases">
        <authorList>
            <consortium name="Pathogen Informatics"/>
        </authorList>
    </citation>
    <scope>NUCLEOTIDE SEQUENCE [LARGE SCALE GENOMIC DNA]</scope>
</reference>
<sequence length="56" mass="6273">MKAMQYSDGKPILCLPGKDQCPTRSSCFFNGMDFFCCPNADDPYDKHIFGGVNTFI</sequence>